<reference evidence="1" key="1">
    <citation type="submission" date="2018-04" db="EMBL/GenBank/DDBJ databases">
        <title>Transcriptome of Schizaphis graminum biotype I.</title>
        <authorList>
            <person name="Scully E.D."/>
            <person name="Geib S.M."/>
            <person name="Palmer N.A."/>
            <person name="Koch K."/>
            <person name="Bradshaw J."/>
            <person name="Heng-Moss T."/>
            <person name="Sarath G."/>
        </authorList>
    </citation>
    <scope>NUCLEOTIDE SEQUENCE</scope>
</reference>
<proteinExistence type="predicted"/>
<dbReference type="AlphaFoldDB" id="A0A2S2P5X0"/>
<dbReference type="EMBL" id="GGMR01012272">
    <property type="protein sequence ID" value="MBY24891.1"/>
    <property type="molecule type" value="Transcribed_RNA"/>
</dbReference>
<gene>
    <name evidence="1" type="ORF">g.3553</name>
</gene>
<sequence length="127" mass="14284">MKLVNARNVSNKINSLNPASRLRKPKNESHFSAKNFKHKTRTNDGINAWKNIIEETAAEILSVASQTRAMDNIDVLSLNVQNLDDLPVLTDLDIEEVIANQQNNEEVITPKVNNFNVDSLLNDPYSL</sequence>
<organism evidence="1">
    <name type="scientific">Schizaphis graminum</name>
    <name type="common">Green bug aphid</name>
    <dbReference type="NCBI Taxonomy" id="13262"/>
    <lineage>
        <taxon>Eukaryota</taxon>
        <taxon>Metazoa</taxon>
        <taxon>Ecdysozoa</taxon>
        <taxon>Arthropoda</taxon>
        <taxon>Hexapoda</taxon>
        <taxon>Insecta</taxon>
        <taxon>Pterygota</taxon>
        <taxon>Neoptera</taxon>
        <taxon>Paraneoptera</taxon>
        <taxon>Hemiptera</taxon>
        <taxon>Sternorrhyncha</taxon>
        <taxon>Aphidomorpha</taxon>
        <taxon>Aphidoidea</taxon>
        <taxon>Aphididae</taxon>
        <taxon>Aphidini</taxon>
        <taxon>Schizaphis</taxon>
    </lineage>
</organism>
<name>A0A2S2P5X0_SCHGA</name>
<protein>
    <submittedName>
        <fullName evidence="1">Uncharacterized protein</fullName>
    </submittedName>
</protein>
<evidence type="ECO:0000313" key="1">
    <source>
        <dbReference type="EMBL" id="MBY24891.1"/>
    </source>
</evidence>
<accession>A0A2S2P5X0</accession>